<dbReference type="InterPro" id="IPR023335">
    <property type="entry name" value="ATP12_ortho_dom_sf"/>
</dbReference>
<accession>A0A8J8N8T3</accession>
<keyword evidence="2" id="KW-1185">Reference proteome</keyword>
<dbReference type="GO" id="GO:0005739">
    <property type="term" value="C:mitochondrion"/>
    <property type="evidence" value="ECO:0007669"/>
    <property type="project" value="TreeGrafter"/>
</dbReference>
<gene>
    <name evidence="1" type="ORF">FGO68_gene14999</name>
</gene>
<proteinExistence type="predicted"/>
<dbReference type="OrthoDB" id="5673at2759"/>
<sequence>MREELYTILENDQICFRESENAENSYKVGLALAQKEQTTRIFEIMEREFGVKLKVYYGINVDPQHSSVSKVVPLLRTIDNYALFSLYTVAQQAKSTAIALSFLLRNELSIEEAVNIARVDENYQTKHFGRVEGAHDYDEANTTVTFATAKNIINLCMLRPQ</sequence>
<name>A0A8J8N8T3_HALGN</name>
<organism evidence="1 2">
    <name type="scientific">Halteria grandinella</name>
    <dbReference type="NCBI Taxonomy" id="5974"/>
    <lineage>
        <taxon>Eukaryota</taxon>
        <taxon>Sar</taxon>
        <taxon>Alveolata</taxon>
        <taxon>Ciliophora</taxon>
        <taxon>Intramacronucleata</taxon>
        <taxon>Spirotrichea</taxon>
        <taxon>Stichotrichia</taxon>
        <taxon>Sporadotrichida</taxon>
        <taxon>Halteriidae</taxon>
        <taxon>Halteria</taxon>
    </lineage>
</organism>
<dbReference type="Proteomes" id="UP000785679">
    <property type="component" value="Unassembled WGS sequence"/>
</dbReference>
<dbReference type="InterPro" id="IPR011419">
    <property type="entry name" value="ATP12_ATP_synth-F1-assembly"/>
</dbReference>
<reference evidence="1" key="1">
    <citation type="submission" date="2019-06" db="EMBL/GenBank/DDBJ databases">
        <authorList>
            <person name="Zheng W."/>
        </authorList>
    </citation>
    <scope>NUCLEOTIDE SEQUENCE</scope>
    <source>
        <strain evidence="1">QDHG01</strain>
    </source>
</reference>
<comment type="caution">
    <text evidence="1">The sequence shown here is derived from an EMBL/GenBank/DDBJ whole genome shotgun (WGS) entry which is preliminary data.</text>
</comment>
<dbReference type="PANTHER" id="PTHR21013:SF10">
    <property type="entry name" value="ATP SYNTHASE MITOCHONDRIAL F1 COMPLEX ASSEMBLY FACTOR 2"/>
    <property type="match status" value="1"/>
</dbReference>
<evidence type="ECO:0000313" key="2">
    <source>
        <dbReference type="Proteomes" id="UP000785679"/>
    </source>
</evidence>
<dbReference type="Gene3D" id="1.10.3580.10">
    <property type="entry name" value="ATP12 ATPase"/>
    <property type="match status" value="1"/>
</dbReference>
<dbReference type="GO" id="GO:0033615">
    <property type="term" value="P:mitochondrial proton-transporting ATP synthase complex assembly"/>
    <property type="evidence" value="ECO:0007669"/>
    <property type="project" value="TreeGrafter"/>
</dbReference>
<dbReference type="PANTHER" id="PTHR21013">
    <property type="entry name" value="ATP SYNTHASE MITOCHONDRIAL F1 COMPLEX ASSEMBLY FACTOR 2/ATP12 PROTEIN, MITOCHONDRIAL PRECURSOR"/>
    <property type="match status" value="1"/>
</dbReference>
<dbReference type="AlphaFoldDB" id="A0A8J8N8T3"/>
<evidence type="ECO:0000313" key="1">
    <source>
        <dbReference type="EMBL" id="TNV67695.1"/>
    </source>
</evidence>
<dbReference type="EMBL" id="RRYP01038663">
    <property type="protein sequence ID" value="TNV67695.1"/>
    <property type="molecule type" value="Genomic_DNA"/>
</dbReference>
<protein>
    <submittedName>
        <fullName evidence="1">Uncharacterized protein</fullName>
    </submittedName>
</protein>
<dbReference type="SUPFAM" id="SSF160909">
    <property type="entry name" value="ATP12-like"/>
    <property type="match status" value="1"/>
</dbReference>